<feature type="domain" description="HTH araC/xylS-type" evidence="4">
    <location>
        <begin position="214"/>
        <end position="315"/>
    </location>
</feature>
<evidence type="ECO:0000313" key="5">
    <source>
        <dbReference type="EMBL" id="TDN48883.1"/>
    </source>
</evidence>
<evidence type="ECO:0000256" key="3">
    <source>
        <dbReference type="ARBA" id="ARBA00023163"/>
    </source>
</evidence>
<comment type="caution">
    <text evidence="5">The sequence shown here is derived from an EMBL/GenBank/DDBJ whole genome shotgun (WGS) entry which is preliminary data.</text>
</comment>
<gene>
    <name evidence="5" type="ORF">C7389_1134</name>
</gene>
<protein>
    <submittedName>
        <fullName evidence="5">AraC family transcriptional regulator</fullName>
    </submittedName>
</protein>
<reference evidence="5 6" key="1">
    <citation type="submission" date="2019-03" db="EMBL/GenBank/DDBJ databases">
        <title>Genomic Encyclopedia of Type Strains, Phase IV (KMG-IV): sequencing the most valuable type-strain genomes for metagenomic binning, comparative biology and taxonomic classification.</title>
        <authorList>
            <person name="Goeker M."/>
        </authorList>
    </citation>
    <scope>NUCLEOTIDE SEQUENCE [LARGE SCALE GENOMIC DNA]</scope>
    <source>
        <strain evidence="5 6">DSM 12121</strain>
    </source>
</reference>
<evidence type="ECO:0000256" key="2">
    <source>
        <dbReference type="ARBA" id="ARBA00023125"/>
    </source>
</evidence>
<dbReference type="InterPro" id="IPR018060">
    <property type="entry name" value="HTH_AraC"/>
</dbReference>
<dbReference type="AlphaFoldDB" id="A0A4R6DUS3"/>
<dbReference type="PANTHER" id="PTHR46796:SF6">
    <property type="entry name" value="ARAC SUBFAMILY"/>
    <property type="match status" value="1"/>
</dbReference>
<dbReference type="RefSeq" id="WP_133592922.1">
    <property type="nucleotide sequence ID" value="NZ_SNVV01000013.1"/>
</dbReference>
<dbReference type="GO" id="GO:0003700">
    <property type="term" value="F:DNA-binding transcription factor activity"/>
    <property type="evidence" value="ECO:0007669"/>
    <property type="project" value="InterPro"/>
</dbReference>
<keyword evidence="6" id="KW-1185">Reference proteome</keyword>
<evidence type="ECO:0000259" key="4">
    <source>
        <dbReference type="PROSITE" id="PS01124"/>
    </source>
</evidence>
<dbReference type="Proteomes" id="UP000295129">
    <property type="component" value="Unassembled WGS sequence"/>
</dbReference>
<dbReference type="InterPro" id="IPR020449">
    <property type="entry name" value="Tscrpt_reg_AraC-type_HTH"/>
</dbReference>
<dbReference type="InterPro" id="IPR009057">
    <property type="entry name" value="Homeodomain-like_sf"/>
</dbReference>
<accession>A0A4R6DUS3</accession>
<dbReference type="EMBL" id="SNVV01000013">
    <property type="protein sequence ID" value="TDN48883.1"/>
    <property type="molecule type" value="Genomic_DNA"/>
</dbReference>
<dbReference type="PROSITE" id="PS01124">
    <property type="entry name" value="HTH_ARAC_FAMILY_2"/>
    <property type="match status" value="1"/>
</dbReference>
<dbReference type="Pfam" id="PF14525">
    <property type="entry name" value="AraC_binding_2"/>
    <property type="match status" value="1"/>
</dbReference>
<keyword evidence="2" id="KW-0238">DNA-binding</keyword>
<dbReference type="SMART" id="SM00342">
    <property type="entry name" value="HTH_ARAC"/>
    <property type="match status" value="1"/>
</dbReference>
<dbReference type="SUPFAM" id="SSF46689">
    <property type="entry name" value="Homeodomain-like"/>
    <property type="match status" value="1"/>
</dbReference>
<dbReference type="OrthoDB" id="9178898at2"/>
<dbReference type="PANTHER" id="PTHR46796">
    <property type="entry name" value="HTH-TYPE TRANSCRIPTIONAL ACTIVATOR RHAS-RELATED"/>
    <property type="match status" value="1"/>
</dbReference>
<dbReference type="InterPro" id="IPR050204">
    <property type="entry name" value="AraC_XylS_family_regulators"/>
</dbReference>
<proteinExistence type="predicted"/>
<keyword evidence="1" id="KW-0805">Transcription regulation</keyword>
<dbReference type="GO" id="GO:0043565">
    <property type="term" value="F:sequence-specific DNA binding"/>
    <property type="evidence" value="ECO:0007669"/>
    <property type="project" value="InterPro"/>
</dbReference>
<name>A0A4R6DUS3_9RHOO</name>
<dbReference type="Pfam" id="PF12833">
    <property type="entry name" value="HTH_18"/>
    <property type="match status" value="1"/>
</dbReference>
<dbReference type="InterPro" id="IPR035418">
    <property type="entry name" value="AraC-bd_2"/>
</dbReference>
<sequence>MDFPRPEAAAGTSGVAVNSPARWADLVNTRFLPLEVQPRRRDRFRAQLDVVAGESALLALVQSDAHRVERTAHHAAHAERGWFKALWQIDGRSEIAQGRNRASLQAGDWTVYDTALPYRVDIDDGARFAVLLLPHERCPEWRGVADHLCGAALQADAASRGALYALLSLAGNAAPEGLRGADAVVDAATQLLSLSLLQQAATRAAGDRGGRRLAEARRHVLDHLDDPALGPDSLAAALHVSRRSLFLLFRDHGLTPAGFILDTRLERCRAALADPARQHRTITDIALDHGFTDNAQFSRAFKSRYGVAPQTWRRGLSE</sequence>
<organism evidence="5 6">
    <name type="scientific">Azoarcus indigens</name>
    <dbReference type="NCBI Taxonomy" id="29545"/>
    <lineage>
        <taxon>Bacteria</taxon>
        <taxon>Pseudomonadati</taxon>
        <taxon>Pseudomonadota</taxon>
        <taxon>Betaproteobacteria</taxon>
        <taxon>Rhodocyclales</taxon>
        <taxon>Zoogloeaceae</taxon>
        <taxon>Azoarcus</taxon>
    </lineage>
</organism>
<dbReference type="Gene3D" id="1.10.10.60">
    <property type="entry name" value="Homeodomain-like"/>
    <property type="match status" value="1"/>
</dbReference>
<keyword evidence="3" id="KW-0804">Transcription</keyword>
<evidence type="ECO:0000256" key="1">
    <source>
        <dbReference type="ARBA" id="ARBA00023015"/>
    </source>
</evidence>
<evidence type="ECO:0000313" key="6">
    <source>
        <dbReference type="Proteomes" id="UP000295129"/>
    </source>
</evidence>
<dbReference type="PRINTS" id="PR00032">
    <property type="entry name" value="HTHARAC"/>
</dbReference>